<evidence type="ECO:0000313" key="4">
    <source>
        <dbReference type="Proteomes" id="UP001592528"/>
    </source>
</evidence>
<organism evidence="3 4">
    <name type="scientific">Streptacidiphilus cavernicola</name>
    <dbReference type="NCBI Taxonomy" id="3342716"/>
    <lineage>
        <taxon>Bacteria</taxon>
        <taxon>Bacillati</taxon>
        <taxon>Actinomycetota</taxon>
        <taxon>Actinomycetes</taxon>
        <taxon>Kitasatosporales</taxon>
        <taxon>Streptomycetaceae</taxon>
        <taxon>Streptacidiphilus</taxon>
    </lineage>
</organism>
<dbReference type="PANTHER" id="PTHR11022:SF41">
    <property type="entry name" value="PEPTIDOGLYCAN-RECOGNITION PROTEIN LC-RELATED"/>
    <property type="match status" value="1"/>
</dbReference>
<sequence length="173" mass="19056">MENLVTRAEWGALPPSQQWRALPRALGVKIHYEGREVPADLARPDQHHRCAARVREIQAMHLADPVQGWIDIAYNALVCPHGRVFEGRGARRESGANGDRRLNRAHYAVCAMLGDSGLTEPGPALLHGLCDAVDWLRERGAAGPQVVGHRDGRDTDCPGEPLYRWILAGAPRP</sequence>
<comment type="caution">
    <text evidence="3">The sequence shown here is derived from an EMBL/GenBank/DDBJ whole genome shotgun (WGS) entry which is preliminary data.</text>
</comment>
<evidence type="ECO:0000313" key="3">
    <source>
        <dbReference type="EMBL" id="MFC1401968.1"/>
    </source>
</evidence>
<evidence type="ECO:0000259" key="2">
    <source>
        <dbReference type="SMART" id="SM00701"/>
    </source>
</evidence>
<accession>A0ABV6UKH3</accession>
<dbReference type="RefSeq" id="WP_030262609.1">
    <property type="nucleotide sequence ID" value="NZ_JBHEZZ010000005.1"/>
</dbReference>
<keyword evidence="4" id="KW-1185">Reference proteome</keyword>
<dbReference type="PANTHER" id="PTHR11022">
    <property type="entry name" value="PEPTIDOGLYCAN RECOGNITION PROTEIN"/>
    <property type="match status" value="1"/>
</dbReference>
<dbReference type="InterPro" id="IPR002502">
    <property type="entry name" value="Amidase_domain"/>
</dbReference>
<proteinExistence type="inferred from homology"/>
<reference evidence="3 4" key="1">
    <citation type="submission" date="2024-09" db="EMBL/GenBank/DDBJ databases">
        <authorList>
            <person name="Lee S.D."/>
        </authorList>
    </citation>
    <scope>NUCLEOTIDE SEQUENCE [LARGE SCALE GENOMIC DNA]</scope>
    <source>
        <strain evidence="3 4">N1-5</strain>
    </source>
</reference>
<evidence type="ECO:0000256" key="1">
    <source>
        <dbReference type="ARBA" id="ARBA00007553"/>
    </source>
</evidence>
<name>A0ABV6UKH3_9ACTN</name>
<dbReference type="CDD" id="cd06583">
    <property type="entry name" value="PGRP"/>
    <property type="match status" value="1"/>
</dbReference>
<dbReference type="InterPro" id="IPR036505">
    <property type="entry name" value="Amidase/PGRP_sf"/>
</dbReference>
<dbReference type="EMBL" id="JBHEZZ010000005">
    <property type="protein sequence ID" value="MFC1401968.1"/>
    <property type="molecule type" value="Genomic_DNA"/>
</dbReference>
<gene>
    <name evidence="3" type="ORF">ACEZDJ_11795</name>
</gene>
<dbReference type="SUPFAM" id="SSF55846">
    <property type="entry name" value="N-acetylmuramoyl-L-alanine amidase-like"/>
    <property type="match status" value="1"/>
</dbReference>
<dbReference type="SMART" id="SM00701">
    <property type="entry name" value="PGRP"/>
    <property type="match status" value="1"/>
</dbReference>
<protein>
    <submittedName>
        <fullName evidence="3">Peptidoglycan recognition family protein</fullName>
    </submittedName>
</protein>
<comment type="similarity">
    <text evidence="1">Belongs to the N-acetylmuramoyl-L-alanine amidase 2 family.</text>
</comment>
<feature type="domain" description="Peptidoglycan recognition protein family" evidence="2">
    <location>
        <begin position="2"/>
        <end position="153"/>
    </location>
</feature>
<dbReference type="Gene3D" id="3.40.80.10">
    <property type="entry name" value="Peptidoglycan recognition protein-like"/>
    <property type="match status" value="1"/>
</dbReference>
<dbReference type="InterPro" id="IPR015510">
    <property type="entry name" value="PGRP"/>
</dbReference>
<dbReference type="Proteomes" id="UP001592528">
    <property type="component" value="Unassembled WGS sequence"/>
</dbReference>
<dbReference type="InterPro" id="IPR006619">
    <property type="entry name" value="PGRP_domain_met/bac"/>
</dbReference>